<evidence type="ECO:0000256" key="22">
    <source>
        <dbReference type="ARBA" id="ARBA00048679"/>
    </source>
</evidence>
<dbReference type="InterPro" id="IPR008271">
    <property type="entry name" value="Ser/Thr_kinase_AS"/>
</dbReference>
<dbReference type="GO" id="GO:0005886">
    <property type="term" value="C:plasma membrane"/>
    <property type="evidence" value="ECO:0007669"/>
    <property type="project" value="UniProtKB-SubCell"/>
</dbReference>
<dbReference type="GO" id="GO:0001653">
    <property type="term" value="F:peptide receptor activity"/>
    <property type="evidence" value="ECO:0007669"/>
    <property type="project" value="UniProtKB-ARBA"/>
</dbReference>
<dbReference type="GO" id="GO:0031347">
    <property type="term" value="P:regulation of defense response"/>
    <property type="evidence" value="ECO:0007669"/>
    <property type="project" value="UniProtKB-ARBA"/>
</dbReference>
<keyword evidence="15" id="KW-0418">Kinase</keyword>
<dbReference type="SUPFAM" id="SSF52058">
    <property type="entry name" value="L domain-like"/>
    <property type="match status" value="1"/>
</dbReference>
<keyword evidence="20" id="KW-0325">Glycoprotein</keyword>
<dbReference type="SUPFAM" id="SSF56112">
    <property type="entry name" value="Protein kinase-like (PK-like)"/>
    <property type="match status" value="1"/>
</dbReference>
<dbReference type="InterPro" id="IPR017441">
    <property type="entry name" value="Protein_kinase_ATP_BS"/>
</dbReference>
<evidence type="ECO:0000256" key="18">
    <source>
        <dbReference type="ARBA" id="ARBA00023136"/>
    </source>
</evidence>
<feature type="region of interest" description="Disordered" evidence="24">
    <location>
        <begin position="679"/>
        <end position="704"/>
    </location>
</feature>
<evidence type="ECO:0000313" key="27">
    <source>
        <dbReference type="EMBL" id="CAA7409145.1"/>
    </source>
</evidence>
<gene>
    <name evidence="27" type="ORF">SI8410_15019823</name>
</gene>
<keyword evidence="9" id="KW-0433">Leucine-rich repeat</keyword>
<accession>A0A7I8LIQ9</accession>
<keyword evidence="19" id="KW-0675">Receptor</keyword>
<evidence type="ECO:0000256" key="17">
    <source>
        <dbReference type="ARBA" id="ARBA00022989"/>
    </source>
</evidence>
<dbReference type="Gene3D" id="3.30.200.20">
    <property type="entry name" value="Phosphorylase Kinase, domain 1"/>
    <property type="match status" value="1"/>
</dbReference>
<evidence type="ECO:0000259" key="26">
    <source>
        <dbReference type="PROSITE" id="PS50011"/>
    </source>
</evidence>
<evidence type="ECO:0000256" key="15">
    <source>
        <dbReference type="ARBA" id="ARBA00022777"/>
    </source>
</evidence>
<evidence type="ECO:0000256" key="13">
    <source>
        <dbReference type="ARBA" id="ARBA00022737"/>
    </source>
</evidence>
<keyword evidence="6" id="KW-1003">Cell membrane</keyword>
<evidence type="ECO:0000256" key="16">
    <source>
        <dbReference type="ARBA" id="ARBA00022840"/>
    </source>
</evidence>
<feature type="signal peptide" evidence="25">
    <location>
        <begin position="1"/>
        <end position="29"/>
    </location>
</feature>
<dbReference type="InterPro" id="IPR000719">
    <property type="entry name" value="Prot_kinase_dom"/>
</dbReference>
<evidence type="ECO:0000256" key="20">
    <source>
        <dbReference type="ARBA" id="ARBA00023180"/>
    </source>
</evidence>
<comment type="similarity">
    <text evidence="3">Belongs to the protein kinase superfamily. Ser/Thr protein kinase family.</text>
</comment>
<keyword evidence="16 23" id="KW-0067">ATP-binding</keyword>
<dbReference type="GO" id="GO:0005524">
    <property type="term" value="F:ATP binding"/>
    <property type="evidence" value="ECO:0007669"/>
    <property type="project" value="UniProtKB-UniRule"/>
</dbReference>
<dbReference type="PROSITE" id="PS00108">
    <property type="entry name" value="PROTEIN_KINASE_ST"/>
    <property type="match status" value="1"/>
</dbReference>
<keyword evidence="17" id="KW-1133">Transmembrane helix</keyword>
<evidence type="ECO:0000256" key="24">
    <source>
        <dbReference type="SAM" id="MobiDB-lite"/>
    </source>
</evidence>
<dbReference type="InterPro" id="IPR003591">
    <property type="entry name" value="Leu-rich_rpt_typical-subtyp"/>
</dbReference>
<feature type="domain" description="Protein kinase" evidence="26">
    <location>
        <begin position="785"/>
        <end position="1056"/>
    </location>
</feature>
<keyword evidence="10" id="KW-0808">Transferase</keyword>
<dbReference type="PRINTS" id="PR00019">
    <property type="entry name" value="LEURICHRPT"/>
</dbReference>
<dbReference type="Gene3D" id="3.80.10.10">
    <property type="entry name" value="Ribonuclease Inhibitor"/>
    <property type="match status" value="3"/>
</dbReference>
<dbReference type="InterPro" id="IPR001611">
    <property type="entry name" value="Leu-rich_rpt"/>
</dbReference>
<dbReference type="SMART" id="SM00220">
    <property type="entry name" value="S_TKc"/>
    <property type="match status" value="1"/>
</dbReference>
<evidence type="ECO:0000256" key="10">
    <source>
        <dbReference type="ARBA" id="ARBA00022679"/>
    </source>
</evidence>
<dbReference type="Pfam" id="PF08263">
    <property type="entry name" value="LRRNT_2"/>
    <property type="match status" value="1"/>
</dbReference>
<keyword evidence="7" id="KW-0723">Serine/threonine-protein kinase</keyword>
<evidence type="ECO:0000256" key="3">
    <source>
        <dbReference type="ARBA" id="ARBA00008684"/>
    </source>
</evidence>
<feature type="chain" id="PRO_5029521772" description="non-specific serine/threonine protein kinase" evidence="25">
    <location>
        <begin position="30"/>
        <end position="1063"/>
    </location>
</feature>
<evidence type="ECO:0000256" key="9">
    <source>
        <dbReference type="ARBA" id="ARBA00022614"/>
    </source>
</evidence>
<feature type="binding site" evidence="23">
    <location>
        <position position="813"/>
    </location>
    <ligand>
        <name>ATP</name>
        <dbReference type="ChEBI" id="CHEBI:30616"/>
    </ligand>
</feature>
<keyword evidence="8" id="KW-0597">Phosphoprotein</keyword>
<evidence type="ECO:0000256" key="12">
    <source>
        <dbReference type="ARBA" id="ARBA00022729"/>
    </source>
</evidence>
<evidence type="ECO:0000256" key="19">
    <source>
        <dbReference type="ARBA" id="ARBA00023170"/>
    </source>
</evidence>
<evidence type="ECO:0000256" key="14">
    <source>
        <dbReference type="ARBA" id="ARBA00022741"/>
    </source>
</evidence>
<dbReference type="FunFam" id="3.80.10.10:FF:000400">
    <property type="entry name" value="Nuclear pore complex protein NUP107"/>
    <property type="match status" value="1"/>
</dbReference>
<sequence length="1063" mass="113585">MGAFRNKAASFFPLAACCAAFFLFSVVGSSSPTLAPCDSGDQQALREFARSLVNGWTVLSSTWSKESSSCCSWEGVTCTEGINGGAAAVEVARVTDLRLPGRGLDGFISSSLGRLEQLANLDLSRNFLRGALPPELSGLVQLHLLNLSFNALSGPVGPAIAGLTSARFIDLSSNYFNGTDLSELGGFTSLITFNVSNNTFSGPVGRRLCLGSGSIQVLDLSMNRFSGQISDEGISGCGAVLRELYLDDNSFSGDLPGSLFDLAALESLSLSSNSFSGFLPERLRKLSKLSVLALQENSFSGALPDVFDSLTQLRRFFAHSNLFSGGLPSSLSRCLSLEELNLRNNSLGSGGGSTPATDLDFSQLTRLSSLDLAANGFSGPLPVGIAGSLWLKTLSLAKNGFTGAVPDAYGNLLSLSFLSLSNNSLSDLGGSLKVLRRCGNLTTLILTRNFRGEELPADVVGFQSLKILALGNCALSGRIPVWLANCRKLEVLDISWNRLHGDIPPWLGHLESLFYLDISNNSLSGPIPLSLTSLKSLISPTASPLGTVIGMPLFVKRNQTANALQYNQISSFPPALYLNDNGITGPILPEFGQLKQLHVLDLSNNNITGTIPDSISGMQNLEILELSRNQLHGPIPRSLNSLSFLSKFSAAHNNLSGEIPDGVQFSSFPISSFEGNPGLCGGPTPPCNRSSAVGSSPPPASPSKMGRRAMLGITISIGIGVACLLAAVVLRLSRKEEGCPAGEAGLEEGTNRTSDPAGSKLVLFFHSSGSKELTISDLLRSTNNFDQANIIGCGGFGLVYKSSLPDGTQAAIKRLSSDCGQMEREFQAEVEALSRAQHKNLVSLKGYCKFGHDRLLIYSYMENGSLDYWLHERVDGGALLRWDARLRIALGAARGLAYLHTICDPNIIHRDVKSSNILLDESFEAHLADFGLSRLICPYDTHVTTDLVGTLGYIPPEYAQTLTATLKGDVYSFGIVLLELLTGRRPVDVCRAKGSRDLVSWVLQMKSEGKVEQVFDPLIWSKSLERQLRAVLVTACKCISVDPRSRPSIEEVVSWLDGAGGNS</sequence>
<comment type="similarity">
    <text evidence="4">Belongs to the RLP family.</text>
</comment>
<dbReference type="PROSITE" id="PS50011">
    <property type="entry name" value="PROTEIN_KINASE_DOM"/>
    <property type="match status" value="1"/>
</dbReference>
<evidence type="ECO:0000256" key="25">
    <source>
        <dbReference type="SAM" id="SignalP"/>
    </source>
</evidence>
<dbReference type="PROSITE" id="PS51450">
    <property type="entry name" value="LRR"/>
    <property type="match status" value="2"/>
</dbReference>
<keyword evidence="28" id="KW-1185">Reference proteome</keyword>
<dbReference type="InterPro" id="IPR032675">
    <property type="entry name" value="LRR_dom_sf"/>
</dbReference>
<dbReference type="Pfam" id="PF00069">
    <property type="entry name" value="Pkinase"/>
    <property type="match status" value="1"/>
</dbReference>
<organism evidence="27 28">
    <name type="scientific">Spirodela intermedia</name>
    <name type="common">Intermediate duckweed</name>
    <dbReference type="NCBI Taxonomy" id="51605"/>
    <lineage>
        <taxon>Eukaryota</taxon>
        <taxon>Viridiplantae</taxon>
        <taxon>Streptophyta</taxon>
        <taxon>Embryophyta</taxon>
        <taxon>Tracheophyta</taxon>
        <taxon>Spermatophyta</taxon>
        <taxon>Magnoliopsida</taxon>
        <taxon>Liliopsida</taxon>
        <taxon>Araceae</taxon>
        <taxon>Lemnoideae</taxon>
        <taxon>Spirodela</taxon>
    </lineage>
</organism>
<keyword evidence="18" id="KW-0472">Membrane</keyword>
<evidence type="ECO:0000256" key="11">
    <source>
        <dbReference type="ARBA" id="ARBA00022692"/>
    </source>
</evidence>
<evidence type="ECO:0000313" key="28">
    <source>
        <dbReference type="Proteomes" id="UP000663760"/>
    </source>
</evidence>
<dbReference type="OrthoDB" id="676979at2759"/>
<dbReference type="PROSITE" id="PS00107">
    <property type="entry name" value="PROTEIN_KINASE_ATP"/>
    <property type="match status" value="1"/>
</dbReference>
<dbReference type="FunFam" id="1.10.510.10:FF:000309">
    <property type="entry name" value="Leucine-rich repeat receptor-like protein kinase"/>
    <property type="match status" value="1"/>
</dbReference>
<evidence type="ECO:0000256" key="4">
    <source>
        <dbReference type="ARBA" id="ARBA00009592"/>
    </source>
</evidence>
<dbReference type="InterPro" id="IPR011009">
    <property type="entry name" value="Kinase-like_dom_sf"/>
</dbReference>
<evidence type="ECO:0000256" key="8">
    <source>
        <dbReference type="ARBA" id="ARBA00022553"/>
    </source>
</evidence>
<dbReference type="FunFam" id="3.80.10.10:FF:000213">
    <property type="entry name" value="Tyrosine-sulfated glycopeptide receptor 1"/>
    <property type="match status" value="1"/>
</dbReference>
<evidence type="ECO:0000256" key="2">
    <source>
        <dbReference type="ARBA" id="ARBA00004479"/>
    </source>
</evidence>
<evidence type="ECO:0000256" key="23">
    <source>
        <dbReference type="PROSITE-ProRule" id="PRU10141"/>
    </source>
</evidence>
<comment type="subcellular location">
    <subcellularLocation>
        <location evidence="1">Cell membrane</location>
        <topology evidence="1">Single-pass membrane protein</topology>
    </subcellularLocation>
    <subcellularLocation>
        <location evidence="2">Membrane</location>
        <topology evidence="2">Single-pass type I membrane protein</topology>
    </subcellularLocation>
</comment>
<dbReference type="SUPFAM" id="SSF52047">
    <property type="entry name" value="RNI-like"/>
    <property type="match status" value="1"/>
</dbReference>
<dbReference type="GO" id="GO:0004674">
    <property type="term" value="F:protein serine/threonine kinase activity"/>
    <property type="evidence" value="ECO:0007669"/>
    <property type="project" value="UniProtKB-KW"/>
</dbReference>
<dbReference type="InterPro" id="IPR013210">
    <property type="entry name" value="LRR_N_plant-typ"/>
</dbReference>
<dbReference type="Gene3D" id="1.10.510.10">
    <property type="entry name" value="Transferase(Phosphotransferase) domain 1"/>
    <property type="match status" value="1"/>
</dbReference>
<evidence type="ECO:0000256" key="21">
    <source>
        <dbReference type="ARBA" id="ARBA00047899"/>
    </source>
</evidence>
<dbReference type="Proteomes" id="UP000663760">
    <property type="component" value="Chromosome 15"/>
</dbReference>
<keyword evidence="13" id="KW-0677">Repeat</keyword>
<keyword evidence="14 23" id="KW-0547">Nucleotide-binding</keyword>
<comment type="catalytic activity">
    <reaction evidence="21">
        <text>L-threonyl-[protein] + ATP = O-phospho-L-threonyl-[protein] + ADP + H(+)</text>
        <dbReference type="Rhea" id="RHEA:46608"/>
        <dbReference type="Rhea" id="RHEA-COMP:11060"/>
        <dbReference type="Rhea" id="RHEA-COMP:11605"/>
        <dbReference type="ChEBI" id="CHEBI:15378"/>
        <dbReference type="ChEBI" id="CHEBI:30013"/>
        <dbReference type="ChEBI" id="CHEBI:30616"/>
        <dbReference type="ChEBI" id="CHEBI:61977"/>
        <dbReference type="ChEBI" id="CHEBI:456216"/>
        <dbReference type="EC" id="2.7.11.1"/>
    </reaction>
</comment>
<dbReference type="InterPro" id="IPR051716">
    <property type="entry name" value="Plant_RL_S/T_kinase"/>
</dbReference>
<dbReference type="Pfam" id="PF00560">
    <property type="entry name" value="LRR_1"/>
    <property type="match status" value="1"/>
</dbReference>
<evidence type="ECO:0000256" key="5">
    <source>
        <dbReference type="ARBA" id="ARBA00012513"/>
    </source>
</evidence>
<dbReference type="EC" id="2.7.11.1" evidence="5"/>
<dbReference type="FunFam" id="3.80.10.10:FF:000041">
    <property type="entry name" value="LRR receptor-like serine/threonine-protein kinase ERECTA"/>
    <property type="match status" value="1"/>
</dbReference>
<dbReference type="AlphaFoldDB" id="A0A7I8LIQ9"/>
<evidence type="ECO:0000256" key="7">
    <source>
        <dbReference type="ARBA" id="ARBA00022527"/>
    </source>
</evidence>
<dbReference type="SMART" id="SM00369">
    <property type="entry name" value="LRR_TYP"/>
    <property type="match status" value="6"/>
</dbReference>
<proteinExistence type="inferred from homology"/>
<evidence type="ECO:0000256" key="1">
    <source>
        <dbReference type="ARBA" id="ARBA00004162"/>
    </source>
</evidence>
<dbReference type="EMBL" id="LR746278">
    <property type="protein sequence ID" value="CAA7409145.1"/>
    <property type="molecule type" value="Genomic_DNA"/>
</dbReference>
<dbReference type="FunFam" id="3.30.200.20:FF:000125">
    <property type="entry name" value="Protein STRUBBELIG-RECEPTOR FAMILY 8"/>
    <property type="match status" value="1"/>
</dbReference>
<keyword evidence="11" id="KW-0812">Transmembrane</keyword>
<protein>
    <recommendedName>
        <fullName evidence="5">non-specific serine/threonine protein kinase</fullName>
        <ecNumber evidence="5">2.7.11.1</ecNumber>
    </recommendedName>
</protein>
<dbReference type="PANTHER" id="PTHR48053">
    <property type="entry name" value="LEUCINE RICH REPEAT FAMILY PROTEIN, EXPRESSED"/>
    <property type="match status" value="1"/>
</dbReference>
<name>A0A7I8LIQ9_SPIIN</name>
<dbReference type="Pfam" id="PF13855">
    <property type="entry name" value="LRR_8"/>
    <property type="match status" value="3"/>
</dbReference>
<reference evidence="27" key="1">
    <citation type="submission" date="2020-02" db="EMBL/GenBank/DDBJ databases">
        <authorList>
            <person name="Scholz U."/>
            <person name="Mascher M."/>
            <person name="Fiebig A."/>
        </authorList>
    </citation>
    <scope>NUCLEOTIDE SEQUENCE</scope>
</reference>
<comment type="catalytic activity">
    <reaction evidence="22">
        <text>L-seryl-[protein] + ATP = O-phospho-L-seryl-[protein] + ADP + H(+)</text>
        <dbReference type="Rhea" id="RHEA:17989"/>
        <dbReference type="Rhea" id="RHEA-COMP:9863"/>
        <dbReference type="Rhea" id="RHEA-COMP:11604"/>
        <dbReference type="ChEBI" id="CHEBI:15378"/>
        <dbReference type="ChEBI" id="CHEBI:29999"/>
        <dbReference type="ChEBI" id="CHEBI:30616"/>
        <dbReference type="ChEBI" id="CHEBI:83421"/>
        <dbReference type="ChEBI" id="CHEBI:456216"/>
        <dbReference type="EC" id="2.7.11.1"/>
    </reaction>
</comment>
<keyword evidence="12 25" id="KW-0732">Signal</keyword>
<evidence type="ECO:0000256" key="6">
    <source>
        <dbReference type="ARBA" id="ARBA00022475"/>
    </source>
</evidence>
<dbReference type="PANTHER" id="PTHR48053:SF155">
    <property type="entry name" value="LOW QUALITY PROTEIN: RECEPTOR-LIKE PROTEIN 2"/>
    <property type="match status" value="1"/>
</dbReference>